<evidence type="ECO:0000313" key="2">
    <source>
        <dbReference type="EMBL" id="MFD1864457.1"/>
    </source>
</evidence>
<name>A0ABW4QLG3_9BACL</name>
<accession>A0ABW4QLG3</accession>
<evidence type="ECO:0000313" key="3">
    <source>
        <dbReference type="Proteomes" id="UP001597273"/>
    </source>
</evidence>
<feature type="coiled-coil region" evidence="1">
    <location>
        <begin position="16"/>
        <end position="79"/>
    </location>
</feature>
<keyword evidence="3" id="KW-1185">Reference proteome</keyword>
<comment type="caution">
    <text evidence="2">The sequence shown here is derived from an EMBL/GenBank/DDBJ whole genome shotgun (WGS) entry which is preliminary data.</text>
</comment>
<gene>
    <name evidence="2" type="ORF">ACFSDB_16260</name>
</gene>
<proteinExistence type="predicted"/>
<reference evidence="3" key="1">
    <citation type="journal article" date="2019" name="Int. J. Syst. Evol. Microbiol.">
        <title>The Global Catalogue of Microorganisms (GCM) 10K type strain sequencing project: providing services to taxonomists for standard genome sequencing and annotation.</title>
        <authorList>
            <consortium name="The Broad Institute Genomics Platform"/>
            <consortium name="The Broad Institute Genome Sequencing Center for Infectious Disease"/>
            <person name="Wu L."/>
            <person name="Ma J."/>
        </authorList>
    </citation>
    <scope>NUCLEOTIDE SEQUENCE [LARGE SCALE GENOMIC DNA]</scope>
    <source>
        <strain evidence="3">CGMCC 1.15475</strain>
    </source>
</reference>
<dbReference type="RefSeq" id="WP_204892769.1">
    <property type="nucleotide sequence ID" value="NZ_JBHUFW010000012.1"/>
</dbReference>
<evidence type="ECO:0000256" key="1">
    <source>
        <dbReference type="SAM" id="Coils"/>
    </source>
</evidence>
<sequence length="89" mass="10523">MEDLLKLMLAELRDFREETNGKLEKLEAGQKELKDLLRHNSALTMENLTDIRQDVRAKNRDVEADVNLLFKELEAVKRQTNKMDHLFRV</sequence>
<keyword evidence="1" id="KW-0175">Coiled coil</keyword>
<organism evidence="2 3">
    <name type="scientific">Planococcus chinensis</name>
    <dbReference type="NCBI Taxonomy" id="272917"/>
    <lineage>
        <taxon>Bacteria</taxon>
        <taxon>Bacillati</taxon>
        <taxon>Bacillota</taxon>
        <taxon>Bacilli</taxon>
        <taxon>Bacillales</taxon>
        <taxon>Caryophanaceae</taxon>
        <taxon>Planococcus</taxon>
    </lineage>
</organism>
<dbReference type="Proteomes" id="UP001597273">
    <property type="component" value="Unassembled WGS sequence"/>
</dbReference>
<protein>
    <submittedName>
        <fullName evidence="2">Uncharacterized protein</fullName>
    </submittedName>
</protein>
<dbReference type="EMBL" id="JBHUFW010000012">
    <property type="protein sequence ID" value="MFD1864457.1"/>
    <property type="molecule type" value="Genomic_DNA"/>
</dbReference>